<keyword evidence="3" id="KW-1185">Reference proteome</keyword>
<feature type="domain" description="Helix-turn-helix" evidence="1">
    <location>
        <begin position="47"/>
        <end position="98"/>
    </location>
</feature>
<evidence type="ECO:0000313" key="3">
    <source>
        <dbReference type="Proteomes" id="UP000245802"/>
    </source>
</evidence>
<dbReference type="InterPro" id="IPR009061">
    <property type="entry name" value="DNA-bd_dom_put_sf"/>
</dbReference>
<reference evidence="2 3" key="1">
    <citation type="submission" date="2018-01" db="EMBL/GenBank/DDBJ databases">
        <title>G. obscuriglobus.</title>
        <authorList>
            <person name="Franke J."/>
            <person name="Blomberg W."/>
            <person name="Selmecki A."/>
        </authorList>
    </citation>
    <scope>NUCLEOTIDE SEQUENCE [LARGE SCALE GENOMIC DNA]</scope>
    <source>
        <strain evidence="2 3">DSM 5831</strain>
    </source>
</reference>
<dbReference type="GO" id="GO:0003677">
    <property type="term" value="F:DNA binding"/>
    <property type="evidence" value="ECO:0007669"/>
    <property type="project" value="InterPro"/>
</dbReference>
<dbReference type="Proteomes" id="UP000245802">
    <property type="component" value="Chromosome"/>
</dbReference>
<dbReference type="SUPFAM" id="SSF46955">
    <property type="entry name" value="Putative DNA-binding domain"/>
    <property type="match status" value="1"/>
</dbReference>
<accession>A0A2Z3H281</accession>
<organism evidence="2 3">
    <name type="scientific">Gemmata obscuriglobus</name>
    <dbReference type="NCBI Taxonomy" id="114"/>
    <lineage>
        <taxon>Bacteria</taxon>
        <taxon>Pseudomonadati</taxon>
        <taxon>Planctomycetota</taxon>
        <taxon>Planctomycetia</taxon>
        <taxon>Gemmatales</taxon>
        <taxon>Gemmataceae</taxon>
        <taxon>Gemmata</taxon>
    </lineage>
</organism>
<dbReference type="NCBIfam" id="TIGR01764">
    <property type="entry name" value="excise"/>
    <property type="match status" value="1"/>
</dbReference>
<dbReference type="InterPro" id="IPR010093">
    <property type="entry name" value="SinI_DNA-bd"/>
</dbReference>
<name>A0A2Z3H281_9BACT</name>
<evidence type="ECO:0000313" key="2">
    <source>
        <dbReference type="EMBL" id="AWM40133.1"/>
    </source>
</evidence>
<dbReference type="EMBL" id="CP025958">
    <property type="protein sequence ID" value="AWM40133.1"/>
    <property type="molecule type" value="Genomic_DNA"/>
</dbReference>
<dbReference type="AlphaFoldDB" id="A0A2Z3H281"/>
<dbReference type="Pfam" id="PF12728">
    <property type="entry name" value="HTH_17"/>
    <property type="match status" value="1"/>
</dbReference>
<gene>
    <name evidence="2" type="ORF">C1280_26100</name>
</gene>
<dbReference type="InterPro" id="IPR041657">
    <property type="entry name" value="HTH_17"/>
</dbReference>
<protein>
    <recommendedName>
        <fullName evidence="1">Helix-turn-helix domain-containing protein</fullName>
    </recommendedName>
</protein>
<sequence length="136" mass="14157">MAGRPLPAALVAPLRPGGAVAAHGGECLAKVIAPGLRTAPTFGERDVLTVREAAERAAVSESLIYAWCADGTLPHMRLGRKGKRGTIRIRVEDLDGMMAAFKVSGPSASAPASSGSPALPFSELNSQRLAKAWRRG</sequence>
<dbReference type="KEGG" id="gog:C1280_26100"/>
<proteinExistence type="predicted"/>
<evidence type="ECO:0000259" key="1">
    <source>
        <dbReference type="Pfam" id="PF12728"/>
    </source>
</evidence>